<dbReference type="SUPFAM" id="SSF52343">
    <property type="entry name" value="Ferredoxin reductase-like, C-terminal NADP-linked domain"/>
    <property type="match status" value="1"/>
</dbReference>
<evidence type="ECO:0000256" key="1">
    <source>
        <dbReference type="ARBA" id="ARBA00004141"/>
    </source>
</evidence>
<evidence type="ECO:0000256" key="5">
    <source>
        <dbReference type="ARBA" id="ARBA00023002"/>
    </source>
</evidence>
<evidence type="ECO:0000256" key="4">
    <source>
        <dbReference type="ARBA" id="ARBA00022989"/>
    </source>
</evidence>
<feature type="domain" description="Ferric oxidoreductase" evidence="10">
    <location>
        <begin position="43"/>
        <end position="166"/>
    </location>
</feature>
<dbReference type="RefSeq" id="XP_033463885.1">
    <property type="nucleotide sequence ID" value="XM_033608295.1"/>
</dbReference>
<name>A0A6J3MGP3_9PEZI</name>
<sequence>MAVVRRRGSGDFSVGDGLQLIILAVGNIIACFLQPDQTLQLRLGRIAIMNLIPLFLGSRSNVFAELLLGLSPHWYGLMHRWLGRIFLVEAIAHALLHLATAQWQLSLVQILVRLLWQPLKPCANRRSKLLSVAASIFLTSILYFRRTFFELFLKCHVIAALGLMVLLWVHVRVGQNIGTVALIVATSLWIIDTTVGLCRVCARVFAKIKCTVTVQAPPALLTLDIEIPEFAMLKSVCHGRYIYLTSFSHPRHLLGMFQSHPYLIMWEDVTKTGQKLTVLIHTRRNFSNSLSTSEGAFGVNICGPYGKVPDFGMYDKVCCIASGVGIAAHLLTIKHLIAQHNVRNVRARRISLIWKIRERAHAKWAKPYLRDLFNLQENYRILNVYIVYETGPDKDVWLDDDAQPDADAVEKRHVSHRPDRDTPSGLHKGQPEFSRYVKETVLHQLITGEWAGDAGNMAISLCADPAFEAEVRKEVQRPPYDIDVFTSPFRIDP</sequence>
<evidence type="ECO:0000256" key="7">
    <source>
        <dbReference type="ARBA" id="ARBA00023136"/>
    </source>
</evidence>
<feature type="domain" description="Ferric reductase NAD binding" evidence="11">
    <location>
        <begin position="314"/>
        <end position="475"/>
    </location>
</feature>
<dbReference type="Proteomes" id="UP000504637">
    <property type="component" value="Unplaced"/>
</dbReference>
<keyword evidence="3 9" id="KW-0812">Transmembrane</keyword>
<dbReference type="InterPro" id="IPR013121">
    <property type="entry name" value="Fe_red_NAD-bd_6"/>
</dbReference>
<dbReference type="OrthoDB" id="4494341at2759"/>
<keyword evidence="5" id="KW-0560">Oxidoreductase</keyword>
<comment type="subcellular location">
    <subcellularLocation>
        <location evidence="1">Membrane</location>
        <topology evidence="1">Multi-pass membrane protein</topology>
    </subcellularLocation>
</comment>
<dbReference type="GO" id="GO:0006879">
    <property type="term" value="P:intracellular iron ion homeostasis"/>
    <property type="evidence" value="ECO:0007669"/>
    <property type="project" value="TreeGrafter"/>
</dbReference>
<dbReference type="GeneID" id="54366095"/>
<evidence type="ECO:0000313" key="13">
    <source>
        <dbReference type="RefSeq" id="XP_033463885.1"/>
    </source>
</evidence>
<dbReference type="GO" id="GO:0015677">
    <property type="term" value="P:copper ion import"/>
    <property type="evidence" value="ECO:0007669"/>
    <property type="project" value="TreeGrafter"/>
</dbReference>
<keyword evidence="4 9" id="KW-1133">Transmembrane helix</keyword>
<evidence type="ECO:0000256" key="9">
    <source>
        <dbReference type="SAM" id="Phobius"/>
    </source>
</evidence>
<evidence type="ECO:0008006" key="14">
    <source>
        <dbReference type="Google" id="ProtNLM"/>
    </source>
</evidence>
<evidence type="ECO:0000256" key="8">
    <source>
        <dbReference type="SAM" id="MobiDB-lite"/>
    </source>
</evidence>
<dbReference type="Pfam" id="PF01794">
    <property type="entry name" value="Ferric_reduct"/>
    <property type="match status" value="1"/>
</dbReference>
<reference evidence="13" key="2">
    <citation type="submission" date="2020-04" db="EMBL/GenBank/DDBJ databases">
        <authorList>
            <consortium name="NCBI Genome Project"/>
        </authorList>
    </citation>
    <scope>NUCLEOTIDE SEQUENCE</scope>
    <source>
        <strain evidence="13">CBS 342.82</strain>
    </source>
</reference>
<evidence type="ECO:0000256" key="3">
    <source>
        <dbReference type="ARBA" id="ARBA00022692"/>
    </source>
</evidence>
<keyword evidence="7 9" id="KW-0472">Membrane</keyword>
<dbReference type="PANTHER" id="PTHR32361">
    <property type="entry name" value="FERRIC/CUPRIC REDUCTASE TRANSMEMBRANE COMPONENT"/>
    <property type="match status" value="1"/>
</dbReference>
<dbReference type="GO" id="GO:0000293">
    <property type="term" value="F:ferric-chelate reductase activity"/>
    <property type="evidence" value="ECO:0007669"/>
    <property type="project" value="UniProtKB-ARBA"/>
</dbReference>
<protein>
    <recommendedName>
        <fullName evidence="14">FAD-binding FR-type domain-containing protein</fullName>
    </recommendedName>
</protein>
<keyword evidence="6" id="KW-0406">Ion transport</keyword>
<evidence type="ECO:0000256" key="2">
    <source>
        <dbReference type="ARBA" id="ARBA00022448"/>
    </source>
</evidence>
<dbReference type="PANTHER" id="PTHR32361:SF26">
    <property type="entry name" value="FAD-BINDING 8 DOMAIN-CONTAINING PROTEIN-RELATED"/>
    <property type="match status" value="1"/>
</dbReference>
<accession>A0A6J3MGP3</accession>
<evidence type="ECO:0000259" key="10">
    <source>
        <dbReference type="Pfam" id="PF01794"/>
    </source>
</evidence>
<dbReference type="GO" id="GO:0006826">
    <property type="term" value="P:iron ion transport"/>
    <property type="evidence" value="ECO:0007669"/>
    <property type="project" value="TreeGrafter"/>
</dbReference>
<reference evidence="13" key="3">
    <citation type="submission" date="2025-08" db="UniProtKB">
        <authorList>
            <consortium name="RefSeq"/>
        </authorList>
    </citation>
    <scope>IDENTIFICATION</scope>
    <source>
        <strain evidence="13">CBS 342.82</strain>
    </source>
</reference>
<feature type="transmembrane region" description="Helical" evidence="9">
    <location>
        <begin position="151"/>
        <end position="169"/>
    </location>
</feature>
<organism evidence="13">
    <name type="scientific">Dissoconium aciculare CBS 342.82</name>
    <dbReference type="NCBI Taxonomy" id="1314786"/>
    <lineage>
        <taxon>Eukaryota</taxon>
        <taxon>Fungi</taxon>
        <taxon>Dikarya</taxon>
        <taxon>Ascomycota</taxon>
        <taxon>Pezizomycotina</taxon>
        <taxon>Dothideomycetes</taxon>
        <taxon>Dothideomycetidae</taxon>
        <taxon>Mycosphaerellales</taxon>
        <taxon>Dissoconiaceae</taxon>
        <taxon>Dissoconium</taxon>
    </lineage>
</organism>
<keyword evidence="2" id="KW-0813">Transport</keyword>
<proteinExistence type="predicted"/>
<evidence type="ECO:0000256" key="6">
    <source>
        <dbReference type="ARBA" id="ARBA00023065"/>
    </source>
</evidence>
<dbReference type="Pfam" id="PF08030">
    <property type="entry name" value="NAD_binding_6"/>
    <property type="match status" value="1"/>
</dbReference>
<dbReference type="AlphaFoldDB" id="A0A6J3MGP3"/>
<feature type="region of interest" description="Disordered" evidence="8">
    <location>
        <begin position="407"/>
        <end position="430"/>
    </location>
</feature>
<gene>
    <name evidence="13" type="ORF">K489DRAFT_427309</name>
</gene>
<dbReference type="Gene3D" id="3.40.50.80">
    <property type="entry name" value="Nucleotide-binding domain of ferredoxin-NADP reductase (FNR) module"/>
    <property type="match status" value="1"/>
</dbReference>
<dbReference type="InterPro" id="IPR051410">
    <property type="entry name" value="Ferric/Cupric_Reductase"/>
</dbReference>
<evidence type="ECO:0000259" key="11">
    <source>
        <dbReference type="Pfam" id="PF08030"/>
    </source>
</evidence>
<keyword evidence="12" id="KW-1185">Reference proteome</keyword>
<feature type="transmembrane region" description="Helical" evidence="9">
    <location>
        <begin position="176"/>
        <end position="197"/>
    </location>
</feature>
<reference evidence="13" key="1">
    <citation type="submission" date="2020-01" db="EMBL/GenBank/DDBJ databases">
        <authorList>
            <consortium name="DOE Joint Genome Institute"/>
            <person name="Haridas S."/>
            <person name="Albert R."/>
            <person name="Binder M."/>
            <person name="Bloem J."/>
            <person name="Labutti K."/>
            <person name="Salamov A."/>
            <person name="Andreopoulos B."/>
            <person name="Baker S.E."/>
            <person name="Barry K."/>
            <person name="Bills G."/>
            <person name="Bluhm B.H."/>
            <person name="Cannon C."/>
            <person name="Castanera R."/>
            <person name="Culley D.E."/>
            <person name="Daum C."/>
            <person name="Ezra D."/>
            <person name="Gonzalez J.B."/>
            <person name="Henrissat B."/>
            <person name="Kuo A."/>
            <person name="Liang C."/>
            <person name="Lipzen A."/>
            <person name="Lutzoni F."/>
            <person name="Magnuson J."/>
            <person name="Mondo S."/>
            <person name="Nolan M."/>
            <person name="Ohm R."/>
            <person name="Pangilinan J."/>
            <person name="Park H.-J."/>
            <person name="Ramirez L."/>
            <person name="Alfaro M."/>
            <person name="Sun H."/>
            <person name="Tritt A."/>
            <person name="Yoshinaga Y."/>
            <person name="Zwiers L.-H."/>
            <person name="Turgeon B.G."/>
            <person name="Goodwin S.B."/>
            <person name="Spatafora J.W."/>
            <person name="Crous P.W."/>
            <person name="Grigoriev I.V."/>
        </authorList>
    </citation>
    <scope>NUCLEOTIDE SEQUENCE</scope>
    <source>
        <strain evidence="13">CBS 342.82</strain>
    </source>
</reference>
<evidence type="ECO:0000313" key="12">
    <source>
        <dbReference type="Proteomes" id="UP000504637"/>
    </source>
</evidence>
<dbReference type="InterPro" id="IPR039261">
    <property type="entry name" value="FNR_nucleotide-bd"/>
</dbReference>
<feature type="compositionally biased region" description="Basic and acidic residues" evidence="8">
    <location>
        <begin position="408"/>
        <end position="422"/>
    </location>
</feature>
<dbReference type="GO" id="GO:0005886">
    <property type="term" value="C:plasma membrane"/>
    <property type="evidence" value="ECO:0007669"/>
    <property type="project" value="TreeGrafter"/>
</dbReference>
<dbReference type="InterPro" id="IPR013130">
    <property type="entry name" value="Fe3_Rdtase_TM_dom"/>
</dbReference>
<dbReference type="CDD" id="cd06186">
    <property type="entry name" value="NOX_Duox_like_FAD_NADP"/>
    <property type="match status" value="1"/>
</dbReference>